<evidence type="ECO:0000313" key="2">
    <source>
        <dbReference type="EMBL" id="TWV93682.1"/>
    </source>
</evidence>
<feature type="chain" id="PRO_5022797259" evidence="1">
    <location>
        <begin position="25"/>
        <end position="511"/>
    </location>
</feature>
<dbReference type="OrthoDB" id="9766256at2"/>
<organism evidence="2 3">
    <name type="scientific">Chitinophaga pinensis</name>
    <dbReference type="NCBI Taxonomy" id="79329"/>
    <lineage>
        <taxon>Bacteria</taxon>
        <taxon>Pseudomonadati</taxon>
        <taxon>Bacteroidota</taxon>
        <taxon>Chitinophagia</taxon>
        <taxon>Chitinophagales</taxon>
        <taxon>Chitinophagaceae</taxon>
        <taxon>Chitinophaga</taxon>
    </lineage>
</organism>
<gene>
    <name evidence="2" type="ORF">FEF09_26650</name>
</gene>
<protein>
    <submittedName>
        <fullName evidence="2">SusD/RagB family nutrient-binding outer membrane lipoprotein</fullName>
    </submittedName>
</protein>
<proteinExistence type="predicted"/>
<sequence>MLMKRYGWNIYLLLFLLSSCTAGFDRINTDPRKSDSIPPGDQLTAAAYFMDGGREMGYPNLYLFQPMVQYLSGAPGMSAGGKYIRNEFYNNCMWENLYGKSIKQLADLLARHKDNPKVVNYRAAARILKVYVCALLTDTYGDIPYSEAGMAWYGKNYTPAYDRQADIYADFFKELTESAAQFDTSQEPIYNDILYGGDIIKWKRLAASLRLRLAMRLTKVNEAMAKTQVQAAYAAGVMQDEMDQFRMLHDDYAYPDLRGNSYAQALQEDRVYQWAKGCSTFVNYLKAENDPRLPTFFTNRDADGNDITGITHYLSIAPGMYYWDDEVRYVSPEGVIIPAANKYCFLNQPFYQLRAPFLHMGYAEVCFLLAEAAVRGWIPATANQWYQQGIRSAIDQLKLYPEISYIPEEDINAFINAHVLTPGKEIEQINMQKWVALFPNGFEAYANQRRSGYPVLAPITDKGSESQTNGILPRRLFYPATEAFSNTIHYQDALNRMGGTDDWLYRMWWDR</sequence>
<reference evidence="2 3" key="1">
    <citation type="submission" date="2019-08" db="EMBL/GenBank/DDBJ databases">
        <title>Whole genome sequencing of chitin degrading bacteria Chitinophaga pinensis YS16.</title>
        <authorList>
            <person name="Singh R.P."/>
            <person name="Manchanda G."/>
            <person name="Maurya I.K."/>
            <person name="Joshi N.K."/>
            <person name="Srivastava A.K."/>
        </authorList>
    </citation>
    <scope>NUCLEOTIDE SEQUENCE [LARGE SCALE GENOMIC DNA]</scope>
    <source>
        <strain evidence="2 3">YS-16</strain>
    </source>
</reference>
<evidence type="ECO:0000256" key="1">
    <source>
        <dbReference type="SAM" id="SignalP"/>
    </source>
</evidence>
<keyword evidence="3" id="KW-1185">Reference proteome</keyword>
<comment type="caution">
    <text evidence="2">The sequence shown here is derived from an EMBL/GenBank/DDBJ whole genome shotgun (WGS) entry which is preliminary data.</text>
</comment>
<dbReference type="InterPro" id="IPR011990">
    <property type="entry name" value="TPR-like_helical_dom_sf"/>
</dbReference>
<dbReference type="AlphaFoldDB" id="A0A5C6LPM7"/>
<keyword evidence="2" id="KW-0449">Lipoprotein</keyword>
<keyword evidence="1" id="KW-0732">Signal</keyword>
<dbReference type="Gene3D" id="1.25.40.390">
    <property type="match status" value="1"/>
</dbReference>
<name>A0A5C6LPM7_9BACT</name>
<feature type="signal peptide" evidence="1">
    <location>
        <begin position="1"/>
        <end position="24"/>
    </location>
</feature>
<accession>A0A5C6LPM7</accession>
<dbReference type="PROSITE" id="PS51257">
    <property type="entry name" value="PROKAR_LIPOPROTEIN"/>
    <property type="match status" value="1"/>
</dbReference>
<dbReference type="Pfam" id="PF12771">
    <property type="entry name" value="SusD-like_2"/>
    <property type="match status" value="1"/>
</dbReference>
<dbReference type="Proteomes" id="UP000318815">
    <property type="component" value="Unassembled WGS sequence"/>
</dbReference>
<dbReference type="SUPFAM" id="SSF48452">
    <property type="entry name" value="TPR-like"/>
    <property type="match status" value="1"/>
</dbReference>
<dbReference type="InterPro" id="IPR041662">
    <property type="entry name" value="SusD-like_2"/>
</dbReference>
<dbReference type="EMBL" id="VOHS01000052">
    <property type="protein sequence ID" value="TWV93682.1"/>
    <property type="molecule type" value="Genomic_DNA"/>
</dbReference>
<evidence type="ECO:0000313" key="3">
    <source>
        <dbReference type="Proteomes" id="UP000318815"/>
    </source>
</evidence>